<organism evidence="1 2">
    <name type="scientific">Lysobacter capsici AZ78</name>
    <dbReference type="NCBI Taxonomy" id="1444315"/>
    <lineage>
        <taxon>Bacteria</taxon>
        <taxon>Pseudomonadati</taxon>
        <taxon>Pseudomonadota</taxon>
        <taxon>Gammaproteobacteria</taxon>
        <taxon>Lysobacterales</taxon>
        <taxon>Lysobacteraceae</taxon>
        <taxon>Lysobacter</taxon>
    </lineage>
</organism>
<reference evidence="1 2" key="1">
    <citation type="journal article" date="2014" name="Genome Announc.">
        <title>Draft Genome Sequence of Lysobacter capsici AZ78, a Bacterium Antagonistic to Plant-Pathogenic Oomycetes.</title>
        <authorList>
            <person name="Puopolo G."/>
            <person name="Sonego P."/>
            <person name="Engelen K."/>
            <person name="Pertot I."/>
        </authorList>
    </citation>
    <scope>NUCLEOTIDE SEQUENCE [LARGE SCALE GENOMIC DNA]</scope>
    <source>
        <strain evidence="1 2">AZ78</strain>
    </source>
</reference>
<keyword evidence="2" id="KW-1185">Reference proteome</keyword>
<evidence type="ECO:0000313" key="1">
    <source>
        <dbReference type="EMBL" id="KWS05656.1"/>
    </source>
</evidence>
<gene>
    <name evidence="1" type="ORF">AZ78_3208</name>
</gene>
<sequence length="88" mass="9497">MPTGFHWEVQGAAPTKHLVAVPDASPAVWLASIGGDGDSCIATIRRHKARANHIDRPFRTTAAAAGWVARWLDRQGGLIQEELARDTA</sequence>
<comment type="caution">
    <text evidence="1">The sequence shown here is derived from an EMBL/GenBank/DDBJ whole genome shotgun (WGS) entry which is preliminary data.</text>
</comment>
<dbReference type="AlphaFoldDB" id="A0A108UAP4"/>
<protein>
    <submittedName>
        <fullName evidence="1">Uncharacterized protein</fullName>
    </submittedName>
</protein>
<evidence type="ECO:0000313" key="2">
    <source>
        <dbReference type="Proteomes" id="UP000023435"/>
    </source>
</evidence>
<proteinExistence type="predicted"/>
<dbReference type="Proteomes" id="UP000023435">
    <property type="component" value="Unassembled WGS sequence"/>
</dbReference>
<dbReference type="EMBL" id="JAJA02000001">
    <property type="protein sequence ID" value="KWS05656.1"/>
    <property type="molecule type" value="Genomic_DNA"/>
</dbReference>
<name>A0A108UAP4_9GAMM</name>
<accession>A0A108UAP4</accession>